<organism evidence="2 3">
    <name type="scientific">Amanita thiersii Skay4041</name>
    <dbReference type="NCBI Taxonomy" id="703135"/>
    <lineage>
        <taxon>Eukaryota</taxon>
        <taxon>Fungi</taxon>
        <taxon>Dikarya</taxon>
        <taxon>Basidiomycota</taxon>
        <taxon>Agaricomycotina</taxon>
        <taxon>Agaricomycetes</taxon>
        <taxon>Agaricomycetidae</taxon>
        <taxon>Agaricales</taxon>
        <taxon>Pluteineae</taxon>
        <taxon>Amanitaceae</taxon>
        <taxon>Amanita</taxon>
    </lineage>
</organism>
<evidence type="ECO:0000313" key="2">
    <source>
        <dbReference type="EMBL" id="PFH48768.1"/>
    </source>
</evidence>
<evidence type="ECO:0000256" key="1">
    <source>
        <dbReference type="SAM" id="MobiDB-lite"/>
    </source>
</evidence>
<proteinExistence type="predicted"/>
<reference evidence="2 3" key="1">
    <citation type="submission" date="2014-02" db="EMBL/GenBank/DDBJ databases">
        <title>Transposable element dynamics among asymbiotic and ectomycorrhizal Amanita fungi.</title>
        <authorList>
            <consortium name="DOE Joint Genome Institute"/>
            <person name="Hess J."/>
            <person name="Skrede I."/>
            <person name="Wolfe B."/>
            <person name="LaButti K."/>
            <person name="Ohm R.A."/>
            <person name="Grigoriev I.V."/>
            <person name="Pringle A."/>
        </authorList>
    </citation>
    <scope>NUCLEOTIDE SEQUENCE [LARGE SCALE GENOMIC DNA]</scope>
    <source>
        <strain evidence="2 3">SKay4041</strain>
    </source>
</reference>
<dbReference type="AlphaFoldDB" id="A0A2A9NFC2"/>
<sequence length="119" mass="12698">MNQSVANAITPTPKRLKFSRWYSSSRRARTLSRASSTRSTPASAAASLPGSGGSSSPVSDKDCHQSADVSRAQAPEPIREPPQGEPRSPTPDSADKYQGEPHSMPNHAASPNEETKRRG</sequence>
<feature type="compositionally biased region" description="Low complexity" evidence="1">
    <location>
        <begin position="31"/>
        <end position="57"/>
    </location>
</feature>
<gene>
    <name evidence="2" type="ORF">AMATHDRAFT_49263</name>
</gene>
<accession>A0A2A9NFC2</accession>
<evidence type="ECO:0000313" key="3">
    <source>
        <dbReference type="Proteomes" id="UP000242287"/>
    </source>
</evidence>
<feature type="region of interest" description="Disordered" evidence="1">
    <location>
        <begin position="20"/>
        <end position="119"/>
    </location>
</feature>
<keyword evidence="3" id="KW-1185">Reference proteome</keyword>
<protein>
    <submittedName>
        <fullName evidence="2">Uncharacterized protein</fullName>
    </submittedName>
</protein>
<dbReference type="EMBL" id="KZ302051">
    <property type="protein sequence ID" value="PFH48768.1"/>
    <property type="molecule type" value="Genomic_DNA"/>
</dbReference>
<dbReference type="Proteomes" id="UP000242287">
    <property type="component" value="Unassembled WGS sequence"/>
</dbReference>
<name>A0A2A9NFC2_9AGAR</name>